<keyword evidence="8" id="KW-0067">ATP-binding</keyword>
<evidence type="ECO:0000256" key="5">
    <source>
        <dbReference type="ARBA" id="ARBA00022777"/>
    </source>
</evidence>
<keyword evidence="3" id="KW-0597">Phosphoprotein</keyword>
<dbReference type="InterPro" id="IPR003594">
    <property type="entry name" value="HATPase_dom"/>
</dbReference>
<feature type="domain" description="Histidine kinase" evidence="7">
    <location>
        <begin position="145"/>
        <end position="359"/>
    </location>
</feature>
<dbReference type="InterPro" id="IPR005467">
    <property type="entry name" value="His_kinase_dom"/>
</dbReference>
<dbReference type="SUPFAM" id="SSF55874">
    <property type="entry name" value="ATPase domain of HSP90 chaperone/DNA topoisomerase II/histidine kinase"/>
    <property type="match status" value="1"/>
</dbReference>
<keyword evidence="8" id="KW-0547">Nucleotide-binding</keyword>
<dbReference type="Pfam" id="PF08448">
    <property type="entry name" value="PAS_4"/>
    <property type="match status" value="1"/>
</dbReference>
<keyword evidence="4" id="KW-0808">Transferase</keyword>
<dbReference type="Gene3D" id="3.30.450.20">
    <property type="entry name" value="PAS domain"/>
    <property type="match status" value="1"/>
</dbReference>
<keyword evidence="9" id="KW-1185">Reference proteome</keyword>
<proteinExistence type="predicted"/>
<dbReference type="RefSeq" id="WP_386664085.1">
    <property type="nucleotide sequence ID" value="NZ_JBHLTG010000001.1"/>
</dbReference>
<evidence type="ECO:0000256" key="3">
    <source>
        <dbReference type="ARBA" id="ARBA00022553"/>
    </source>
</evidence>
<dbReference type="PANTHER" id="PTHR42878">
    <property type="entry name" value="TWO-COMPONENT HISTIDINE KINASE"/>
    <property type="match status" value="1"/>
</dbReference>
<sequence length="367" mass="39810">MANPSAPSSGMHGDRYRNALQALDSGIALIDPQGCWIDANAAFARLLGDRDACPLGTAAALCVADDERDRLRADLDACLRDGARFDSARVWRHGDDGTCRLRTRITPVTGSDGAIDAAIVQLDPADDAGAAEDAMRRPLQLFADKVAHDLRAPLRSIESFSMLLAKRAAERLDDTDRNHLARIRAAAERMSSLLVALGEYSRAMQAELRPAAVDLSLVAEWVGAELREADPERDAELHVQPGLVAWGDERLLKLMFTQLLGNAWKFVRPGEPARIEVTGEHDGARLQVHVRDHGCGFDMQYSHKLFEPFQRLHGVEHGGGHGLGLAIAQCIAQRHRGGIRAESQPDTGSVFTIELPSAATADKVSDA</sequence>
<comment type="caution">
    <text evidence="8">The sequence shown here is derived from an EMBL/GenBank/DDBJ whole genome shotgun (WGS) entry which is preliminary data.</text>
</comment>
<reference evidence="8 9" key="1">
    <citation type="submission" date="2024-09" db="EMBL/GenBank/DDBJ databases">
        <authorList>
            <person name="Sun Q."/>
            <person name="Mori K."/>
        </authorList>
    </citation>
    <scope>NUCLEOTIDE SEQUENCE [LARGE SCALE GENOMIC DNA]</scope>
    <source>
        <strain evidence="8 9">KCTC 23076</strain>
    </source>
</reference>
<evidence type="ECO:0000313" key="8">
    <source>
        <dbReference type="EMBL" id="MFC0676438.1"/>
    </source>
</evidence>
<dbReference type="Gene3D" id="3.30.565.10">
    <property type="entry name" value="Histidine kinase-like ATPase, C-terminal domain"/>
    <property type="match status" value="1"/>
</dbReference>
<dbReference type="PRINTS" id="PR00344">
    <property type="entry name" value="BCTRLSENSOR"/>
</dbReference>
<name>A0ABV6RKL8_9GAMM</name>
<comment type="catalytic activity">
    <reaction evidence="1">
        <text>ATP + protein L-histidine = ADP + protein N-phospho-L-histidine.</text>
        <dbReference type="EC" id="2.7.13.3"/>
    </reaction>
</comment>
<dbReference type="Proteomes" id="UP001589896">
    <property type="component" value="Unassembled WGS sequence"/>
</dbReference>
<dbReference type="InterPro" id="IPR036890">
    <property type="entry name" value="HATPase_C_sf"/>
</dbReference>
<evidence type="ECO:0000313" key="9">
    <source>
        <dbReference type="Proteomes" id="UP001589896"/>
    </source>
</evidence>
<protein>
    <recommendedName>
        <fullName evidence="2">histidine kinase</fullName>
        <ecNumber evidence="2">2.7.13.3</ecNumber>
    </recommendedName>
</protein>
<dbReference type="SUPFAM" id="SSF47384">
    <property type="entry name" value="Homodimeric domain of signal transducing histidine kinase"/>
    <property type="match status" value="1"/>
</dbReference>
<dbReference type="EC" id="2.7.13.3" evidence="2"/>
<dbReference type="Gene3D" id="1.10.287.130">
    <property type="match status" value="1"/>
</dbReference>
<organism evidence="8 9">
    <name type="scientific">Lysobacter korlensis</name>
    <dbReference type="NCBI Taxonomy" id="553636"/>
    <lineage>
        <taxon>Bacteria</taxon>
        <taxon>Pseudomonadati</taxon>
        <taxon>Pseudomonadota</taxon>
        <taxon>Gammaproteobacteria</taxon>
        <taxon>Lysobacterales</taxon>
        <taxon>Lysobacteraceae</taxon>
        <taxon>Lysobacter</taxon>
    </lineage>
</organism>
<dbReference type="SMART" id="SM00387">
    <property type="entry name" value="HATPase_c"/>
    <property type="match status" value="1"/>
</dbReference>
<dbReference type="CDD" id="cd00082">
    <property type="entry name" value="HisKA"/>
    <property type="match status" value="1"/>
</dbReference>
<dbReference type="InterPro" id="IPR050351">
    <property type="entry name" value="BphY/WalK/GraS-like"/>
</dbReference>
<accession>A0ABV6RKL8</accession>
<dbReference type="InterPro" id="IPR013656">
    <property type="entry name" value="PAS_4"/>
</dbReference>
<dbReference type="CDD" id="cd00130">
    <property type="entry name" value="PAS"/>
    <property type="match status" value="1"/>
</dbReference>
<dbReference type="Pfam" id="PF00512">
    <property type="entry name" value="HisKA"/>
    <property type="match status" value="1"/>
</dbReference>
<evidence type="ECO:0000256" key="2">
    <source>
        <dbReference type="ARBA" id="ARBA00012438"/>
    </source>
</evidence>
<evidence type="ECO:0000256" key="4">
    <source>
        <dbReference type="ARBA" id="ARBA00022679"/>
    </source>
</evidence>
<dbReference type="PROSITE" id="PS50109">
    <property type="entry name" value="HIS_KIN"/>
    <property type="match status" value="1"/>
</dbReference>
<evidence type="ECO:0000259" key="7">
    <source>
        <dbReference type="PROSITE" id="PS50109"/>
    </source>
</evidence>
<gene>
    <name evidence="8" type="ORF">ACFFGH_01055</name>
</gene>
<keyword evidence="5" id="KW-0418">Kinase</keyword>
<dbReference type="SMART" id="SM00388">
    <property type="entry name" value="HisKA"/>
    <property type="match status" value="1"/>
</dbReference>
<dbReference type="InterPro" id="IPR035965">
    <property type="entry name" value="PAS-like_dom_sf"/>
</dbReference>
<keyword evidence="6" id="KW-0472">Membrane</keyword>
<dbReference type="InterPro" id="IPR003661">
    <property type="entry name" value="HisK_dim/P_dom"/>
</dbReference>
<dbReference type="SUPFAM" id="SSF55785">
    <property type="entry name" value="PYP-like sensor domain (PAS domain)"/>
    <property type="match status" value="1"/>
</dbReference>
<dbReference type="InterPro" id="IPR000014">
    <property type="entry name" value="PAS"/>
</dbReference>
<dbReference type="PANTHER" id="PTHR42878:SF15">
    <property type="entry name" value="BACTERIOPHYTOCHROME"/>
    <property type="match status" value="1"/>
</dbReference>
<evidence type="ECO:0000256" key="1">
    <source>
        <dbReference type="ARBA" id="ARBA00000085"/>
    </source>
</evidence>
<dbReference type="InterPro" id="IPR004358">
    <property type="entry name" value="Sig_transdc_His_kin-like_C"/>
</dbReference>
<evidence type="ECO:0000256" key="6">
    <source>
        <dbReference type="ARBA" id="ARBA00023136"/>
    </source>
</evidence>
<dbReference type="Pfam" id="PF02518">
    <property type="entry name" value="HATPase_c"/>
    <property type="match status" value="1"/>
</dbReference>
<dbReference type="SMART" id="SM00091">
    <property type="entry name" value="PAS"/>
    <property type="match status" value="1"/>
</dbReference>
<dbReference type="InterPro" id="IPR036097">
    <property type="entry name" value="HisK_dim/P_sf"/>
</dbReference>
<dbReference type="EMBL" id="JBHLTG010000001">
    <property type="protein sequence ID" value="MFC0676438.1"/>
    <property type="molecule type" value="Genomic_DNA"/>
</dbReference>
<dbReference type="GO" id="GO:0005524">
    <property type="term" value="F:ATP binding"/>
    <property type="evidence" value="ECO:0007669"/>
    <property type="project" value="UniProtKB-KW"/>
</dbReference>